<proteinExistence type="predicted"/>
<organism evidence="1 2">
    <name type="scientific">Bifidobacterium aerophilum</name>
    <dbReference type="NCBI Taxonomy" id="1798155"/>
    <lineage>
        <taxon>Bacteria</taxon>
        <taxon>Bacillati</taxon>
        <taxon>Actinomycetota</taxon>
        <taxon>Actinomycetes</taxon>
        <taxon>Bifidobacteriales</taxon>
        <taxon>Bifidobacteriaceae</taxon>
        <taxon>Bifidobacterium</taxon>
    </lineage>
</organism>
<sequence length="73" mass="8123">MRNLDDAAFAPAKRAVGVKAPAPSSPGSDKVMVSLRVPADLRRRFYMRVADEGRRKEECLAEALELWLTEHAV</sequence>
<accession>A0A6N9Z5A6</accession>
<reference evidence="1 2" key="1">
    <citation type="submission" date="2019-10" db="EMBL/GenBank/DDBJ databases">
        <title>Bifidobacterium from non-human primates.</title>
        <authorList>
            <person name="Modesto M."/>
        </authorList>
    </citation>
    <scope>NUCLEOTIDE SEQUENCE [LARGE SCALE GENOMIC DNA]</scope>
    <source>
        <strain evidence="1 2">TRE17</strain>
    </source>
</reference>
<evidence type="ECO:0000313" key="2">
    <source>
        <dbReference type="Proteomes" id="UP000469194"/>
    </source>
</evidence>
<dbReference type="EMBL" id="WHZW01000014">
    <property type="protein sequence ID" value="NEG89822.1"/>
    <property type="molecule type" value="Genomic_DNA"/>
</dbReference>
<gene>
    <name evidence="1" type="ORF">GFD25_07480</name>
</gene>
<dbReference type="Proteomes" id="UP000469194">
    <property type="component" value="Unassembled WGS sequence"/>
</dbReference>
<protein>
    <submittedName>
        <fullName evidence="1">Uncharacterized protein</fullName>
    </submittedName>
</protein>
<dbReference type="RefSeq" id="WP_163231485.1">
    <property type="nucleotide sequence ID" value="NZ_WHZW01000014.1"/>
</dbReference>
<keyword evidence="2" id="KW-1185">Reference proteome</keyword>
<evidence type="ECO:0000313" key="1">
    <source>
        <dbReference type="EMBL" id="NEG89822.1"/>
    </source>
</evidence>
<name>A0A6N9Z5A6_9BIFI</name>
<comment type="caution">
    <text evidence="1">The sequence shown here is derived from an EMBL/GenBank/DDBJ whole genome shotgun (WGS) entry which is preliminary data.</text>
</comment>
<dbReference type="AlphaFoldDB" id="A0A6N9Z5A6"/>